<dbReference type="PANTHER" id="PTHR35300:SF4">
    <property type="entry name" value="HISTONE ACETYLTRANSFERASE"/>
    <property type="match status" value="1"/>
</dbReference>
<evidence type="ECO:0000256" key="1">
    <source>
        <dbReference type="ARBA" id="ARBA00023242"/>
    </source>
</evidence>
<dbReference type="InterPro" id="IPR036529">
    <property type="entry name" value="KIX_dom_sf"/>
</dbReference>
<dbReference type="Gene3D" id="1.10.246.20">
    <property type="entry name" value="Coactivator CBP, KIX domain"/>
    <property type="match status" value="1"/>
</dbReference>
<dbReference type="RefSeq" id="XP_048335019.1">
    <property type="nucleotide sequence ID" value="XM_048479062.2"/>
</dbReference>
<feature type="region of interest" description="Disordered" evidence="2">
    <location>
        <begin position="124"/>
        <end position="145"/>
    </location>
</feature>
<sequence length="496" mass="54958">MPRPGPRPYECVRRAWHSDRHKPMRGSIIQQILRVASDAHSPTTKKNKEWLEKLPIVVLKAEEIMYSKANSEAEYLNPETLWDRANDAINTIIRRDESTETGELLPPCVEAALNLGCIPVKASRSQRHSNPRSYLTPRAQEPVSASTRVLDKTSGERCPQLLPLHSGNQLNFPRAPAMNSALFLSESNTHVKQINNNLTAPRNYPFLLENVPTGHHNLSTATNTNTPINLGSVYPLYYGTQYQSEESRLGPQISGNAHSRTIYVGTPVHASNAERTKQDCFSCKSAENVSNRIGQEDIMNTQEKPREPECDLSLSLGLISHHPCMNTEKSLACETEDVGSSSSQEGGKMSEMSPTISKEFCFFPSKTAYDPFESTSRMWNSEGEGQNLEATLRKRKAPFSRNEEDEQFCWQPDVSSNWFTGRITGPANEETSKADITANKAPTDTDEAESACGAAAAGLEEVGELGEPEGLGEPEDEILTANFWPCSQCLPTVQMK</sequence>
<protein>
    <submittedName>
        <fullName evidence="4">Uncharacterized protein LOC107428309 isoform X1</fullName>
    </submittedName>
</protein>
<keyword evidence="3" id="KW-1185">Reference proteome</keyword>
<gene>
    <name evidence="4" type="primary">LOC107428309</name>
</gene>
<evidence type="ECO:0000256" key="2">
    <source>
        <dbReference type="SAM" id="MobiDB-lite"/>
    </source>
</evidence>
<accession>A0ABM3ITA7</accession>
<evidence type="ECO:0000313" key="3">
    <source>
        <dbReference type="Proteomes" id="UP001652623"/>
    </source>
</evidence>
<dbReference type="GeneID" id="107428309"/>
<evidence type="ECO:0000313" key="4">
    <source>
        <dbReference type="RefSeq" id="XP_048335019.1"/>
    </source>
</evidence>
<organism evidence="3 4">
    <name type="scientific">Ziziphus jujuba</name>
    <name type="common">Chinese jujube</name>
    <name type="synonym">Ziziphus sativa</name>
    <dbReference type="NCBI Taxonomy" id="326968"/>
    <lineage>
        <taxon>Eukaryota</taxon>
        <taxon>Viridiplantae</taxon>
        <taxon>Streptophyta</taxon>
        <taxon>Embryophyta</taxon>
        <taxon>Tracheophyta</taxon>
        <taxon>Spermatophyta</taxon>
        <taxon>Magnoliopsida</taxon>
        <taxon>eudicotyledons</taxon>
        <taxon>Gunneridae</taxon>
        <taxon>Pentapetalae</taxon>
        <taxon>rosids</taxon>
        <taxon>fabids</taxon>
        <taxon>Rosales</taxon>
        <taxon>Rhamnaceae</taxon>
        <taxon>Paliureae</taxon>
        <taxon>Ziziphus</taxon>
    </lineage>
</organism>
<proteinExistence type="predicted"/>
<reference evidence="4" key="1">
    <citation type="submission" date="2025-08" db="UniProtKB">
        <authorList>
            <consortium name="RefSeq"/>
        </authorList>
    </citation>
    <scope>IDENTIFICATION</scope>
    <source>
        <tissue evidence="4">Seedling</tissue>
    </source>
</reference>
<dbReference type="Proteomes" id="UP001652623">
    <property type="component" value="Chromosome 1"/>
</dbReference>
<name>A0ABM3ITA7_ZIZJJ</name>
<dbReference type="PANTHER" id="PTHR35300">
    <property type="entry name" value="COACTIVATOR CBP, KIX DOMAIN-CONTAINING PROTEIN-RELATED"/>
    <property type="match status" value="1"/>
</dbReference>
<keyword evidence="1" id="KW-0539">Nucleus</keyword>